<reference evidence="1 2" key="2">
    <citation type="journal article" date="2017" name="Front. Plant Sci.">
        <title>Gene Classification and Mining of Molecular Markers Useful in Red Clover (Trifolium pratense) Breeding.</title>
        <authorList>
            <person name="Istvanek J."/>
            <person name="Dluhosova J."/>
            <person name="Dluhos P."/>
            <person name="Patkova L."/>
            <person name="Nedelnik J."/>
            <person name="Repkova J."/>
        </authorList>
    </citation>
    <scope>NUCLEOTIDE SEQUENCE [LARGE SCALE GENOMIC DNA]</scope>
    <source>
        <strain evidence="2">cv. Tatra</strain>
        <tissue evidence="1">Young leaves</tissue>
    </source>
</reference>
<feature type="non-terminal residue" evidence="1">
    <location>
        <position position="1"/>
    </location>
</feature>
<dbReference type="Proteomes" id="UP000236291">
    <property type="component" value="Unassembled WGS sequence"/>
</dbReference>
<dbReference type="AlphaFoldDB" id="A0A2K3KRP9"/>
<organism evidence="1 2">
    <name type="scientific">Trifolium pratense</name>
    <name type="common">Red clover</name>
    <dbReference type="NCBI Taxonomy" id="57577"/>
    <lineage>
        <taxon>Eukaryota</taxon>
        <taxon>Viridiplantae</taxon>
        <taxon>Streptophyta</taxon>
        <taxon>Embryophyta</taxon>
        <taxon>Tracheophyta</taxon>
        <taxon>Spermatophyta</taxon>
        <taxon>Magnoliopsida</taxon>
        <taxon>eudicotyledons</taxon>
        <taxon>Gunneridae</taxon>
        <taxon>Pentapetalae</taxon>
        <taxon>rosids</taxon>
        <taxon>fabids</taxon>
        <taxon>Fabales</taxon>
        <taxon>Fabaceae</taxon>
        <taxon>Papilionoideae</taxon>
        <taxon>50 kb inversion clade</taxon>
        <taxon>NPAAA clade</taxon>
        <taxon>Hologalegina</taxon>
        <taxon>IRL clade</taxon>
        <taxon>Trifolieae</taxon>
        <taxon>Trifolium</taxon>
    </lineage>
</organism>
<accession>A0A2K3KRP9</accession>
<gene>
    <name evidence="1" type="ORF">L195_g056453</name>
</gene>
<sequence length="64" mass="7005">KCDRVGVDVDKAPVETERGCVPTDTPTLKSVRAKALDGINDHQVADGKRLRSLDEQLMFITPVV</sequence>
<evidence type="ECO:0000313" key="2">
    <source>
        <dbReference type="Proteomes" id="UP000236291"/>
    </source>
</evidence>
<name>A0A2K3KRP9_TRIPR</name>
<evidence type="ECO:0000313" key="1">
    <source>
        <dbReference type="EMBL" id="PNX68964.1"/>
    </source>
</evidence>
<protein>
    <submittedName>
        <fullName evidence="1">Uncharacterized protein</fullName>
    </submittedName>
</protein>
<reference evidence="1 2" key="1">
    <citation type="journal article" date="2014" name="Am. J. Bot.">
        <title>Genome assembly and annotation for red clover (Trifolium pratense; Fabaceae).</title>
        <authorList>
            <person name="Istvanek J."/>
            <person name="Jaros M."/>
            <person name="Krenek A."/>
            <person name="Repkova J."/>
        </authorList>
    </citation>
    <scope>NUCLEOTIDE SEQUENCE [LARGE SCALE GENOMIC DNA]</scope>
    <source>
        <strain evidence="2">cv. Tatra</strain>
        <tissue evidence="1">Young leaves</tissue>
    </source>
</reference>
<proteinExistence type="predicted"/>
<dbReference type="EMBL" id="ASHM01107037">
    <property type="protein sequence ID" value="PNX68964.1"/>
    <property type="molecule type" value="Genomic_DNA"/>
</dbReference>
<comment type="caution">
    <text evidence="1">The sequence shown here is derived from an EMBL/GenBank/DDBJ whole genome shotgun (WGS) entry which is preliminary data.</text>
</comment>